<feature type="chain" id="PRO_5002748276" evidence="2">
    <location>
        <begin position="17"/>
        <end position="162"/>
    </location>
</feature>
<dbReference type="AlphaFoldDB" id="B0CRR5"/>
<evidence type="ECO:0000256" key="2">
    <source>
        <dbReference type="SAM" id="SignalP"/>
    </source>
</evidence>
<reference evidence="3 4" key="1">
    <citation type="journal article" date="2008" name="Nature">
        <title>The genome of Laccaria bicolor provides insights into mycorrhizal symbiosis.</title>
        <authorList>
            <person name="Martin F."/>
            <person name="Aerts A."/>
            <person name="Ahren D."/>
            <person name="Brun A."/>
            <person name="Danchin E.G.J."/>
            <person name="Duchaussoy F."/>
            <person name="Gibon J."/>
            <person name="Kohler A."/>
            <person name="Lindquist E."/>
            <person name="Pereda V."/>
            <person name="Salamov A."/>
            <person name="Shapiro H.J."/>
            <person name="Wuyts J."/>
            <person name="Blaudez D."/>
            <person name="Buee M."/>
            <person name="Brokstein P."/>
            <person name="Canbaeck B."/>
            <person name="Cohen D."/>
            <person name="Courty P.E."/>
            <person name="Coutinho P.M."/>
            <person name="Delaruelle C."/>
            <person name="Detter J.C."/>
            <person name="Deveau A."/>
            <person name="DiFazio S."/>
            <person name="Duplessis S."/>
            <person name="Fraissinet-Tachet L."/>
            <person name="Lucic E."/>
            <person name="Frey-Klett P."/>
            <person name="Fourrey C."/>
            <person name="Feussner I."/>
            <person name="Gay G."/>
            <person name="Grimwood J."/>
            <person name="Hoegger P.J."/>
            <person name="Jain P."/>
            <person name="Kilaru S."/>
            <person name="Labbe J."/>
            <person name="Lin Y.C."/>
            <person name="Legue V."/>
            <person name="Le Tacon F."/>
            <person name="Marmeisse R."/>
            <person name="Melayah D."/>
            <person name="Montanini B."/>
            <person name="Muratet M."/>
            <person name="Nehls U."/>
            <person name="Niculita-Hirzel H."/>
            <person name="Oudot-Le Secq M.P."/>
            <person name="Peter M."/>
            <person name="Quesneville H."/>
            <person name="Rajashekar B."/>
            <person name="Reich M."/>
            <person name="Rouhier N."/>
            <person name="Schmutz J."/>
            <person name="Yin T."/>
            <person name="Chalot M."/>
            <person name="Henrissat B."/>
            <person name="Kuees U."/>
            <person name="Lucas S."/>
            <person name="Van de Peer Y."/>
            <person name="Podila G.K."/>
            <person name="Polle A."/>
            <person name="Pukkila P.J."/>
            <person name="Richardson P.M."/>
            <person name="Rouze P."/>
            <person name="Sanders I.R."/>
            <person name="Stajich J.E."/>
            <person name="Tunlid A."/>
            <person name="Tuskan G."/>
            <person name="Grigoriev I.V."/>
        </authorList>
    </citation>
    <scope>NUCLEOTIDE SEQUENCE [LARGE SCALE GENOMIC DNA]</scope>
    <source>
        <strain evidence="4">S238N-H82 / ATCC MYA-4686</strain>
    </source>
</reference>
<dbReference type="Gene3D" id="3.30.450.30">
    <property type="entry name" value="Dynein light chain 2a, cytoplasmic"/>
    <property type="match status" value="1"/>
</dbReference>
<feature type="signal peptide" evidence="2">
    <location>
        <begin position="1"/>
        <end position="16"/>
    </location>
</feature>
<keyword evidence="2" id="KW-0732">Signal</keyword>
<accession>B0CRR5</accession>
<proteinExistence type="predicted"/>
<dbReference type="EMBL" id="DS547091">
    <property type="protein sequence ID" value="EDR15870.1"/>
    <property type="molecule type" value="Genomic_DNA"/>
</dbReference>
<gene>
    <name evidence="3" type="ORF">LACBIDRAFT_301268</name>
</gene>
<dbReference type="InParanoid" id="B0CRR5"/>
<dbReference type="Proteomes" id="UP000001194">
    <property type="component" value="Unassembled WGS sequence"/>
</dbReference>
<dbReference type="KEGG" id="lbc:LACBIDRAFT_301268"/>
<dbReference type="HOGENOM" id="CLU_142954_0_0_1"/>
<evidence type="ECO:0000313" key="3">
    <source>
        <dbReference type="EMBL" id="EDR15870.1"/>
    </source>
</evidence>
<protein>
    <submittedName>
        <fullName evidence="3">Predicted protein</fullName>
    </submittedName>
</protein>
<evidence type="ECO:0000256" key="1">
    <source>
        <dbReference type="SAM" id="MobiDB-lite"/>
    </source>
</evidence>
<organism evidence="4">
    <name type="scientific">Laccaria bicolor (strain S238N-H82 / ATCC MYA-4686)</name>
    <name type="common">Bicoloured deceiver</name>
    <name type="synonym">Laccaria laccata var. bicolor</name>
    <dbReference type="NCBI Taxonomy" id="486041"/>
    <lineage>
        <taxon>Eukaryota</taxon>
        <taxon>Fungi</taxon>
        <taxon>Dikarya</taxon>
        <taxon>Basidiomycota</taxon>
        <taxon>Agaricomycotina</taxon>
        <taxon>Agaricomycetes</taxon>
        <taxon>Agaricomycetidae</taxon>
        <taxon>Agaricales</taxon>
        <taxon>Agaricineae</taxon>
        <taxon>Hydnangiaceae</taxon>
        <taxon>Laccaria</taxon>
    </lineage>
</organism>
<evidence type="ECO:0000313" key="4">
    <source>
        <dbReference type="Proteomes" id="UP000001194"/>
    </source>
</evidence>
<name>B0CRR5_LACBS</name>
<keyword evidence="4" id="KW-1185">Reference proteome</keyword>
<feature type="region of interest" description="Disordered" evidence="1">
    <location>
        <begin position="140"/>
        <end position="162"/>
    </location>
</feature>
<dbReference type="RefSeq" id="XP_001874078.1">
    <property type="nucleotide sequence ID" value="XM_001874043.1"/>
</dbReference>
<sequence>MLALATLHGLLLRILSPPHFHTVVLHTPAGELISAASDPPRPKDEIHIVVGLSGEVWKETKEGGFGMVDSERHAKLGRIIVFPVMETLEDSVESQGEIRSPIMLLALNATDTVEWEELHNKGTALAAHLAKQLSKFGPLLSSPPAPTSSLKSNKSPLSVTRS</sequence>
<dbReference type="OrthoDB" id="3201641at2759"/>
<feature type="compositionally biased region" description="Polar residues" evidence="1">
    <location>
        <begin position="151"/>
        <end position="162"/>
    </location>
</feature>
<dbReference type="GeneID" id="6069047"/>